<dbReference type="Pfam" id="PF08240">
    <property type="entry name" value="ADH_N"/>
    <property type="match status" value="1"/>
</dbReference>
<reference evidence="4 5" key="1">
    <citation type="submission" date="2016-06" db="EMBL/GenBank/DDBJ databases">
        <authorList>
            <person name="Kjaerup R.B."/>
            <person name="Dalgaard T.S."/>
            <person name="Juul-Madsen H.R."/>
        </authorList>
    </citation>
    <scope>NUCLEOTIDE SEQUENCE [LARGE SCALE GENOMIC DNA]</scope>
    <source>
        <strain evidence="4 5">ACS1953</strain>
    </source>
</reference>
<dbReference type="CDD" id="cd05276">
    <property type="entry name" value="p53_inducible_oxidoreductase"/>
    <property type="match status" value="1"/>
</dbReference>
<dbReference type="Pfam" id="PF00107">
    <property type="entry name" value="ADH_zinc_N"/>
    <property type="match status" value="1"/>
</dbReference>
<evidence type="ECO:0000256" key="2">
    <source>
        <dbReference type="ARBA" id="ARBA00023002"/>
    </source>
</evidence>
<dbReference type="GO" id="GO:0070402">
    <property type="term" value="F:NADPH binding"/>
    <property type="evidence" value="ECO:0007669"/>
    <property type="project" value="TreeGrafter"/>
</dbReference>
<dbReference type="InterPro" id="IPR014189">
    <property type="entry name" value="Quinone_OxRdtase_PIG3"/>
</dbReference>
<dbReference type="InterPro" id="IPR020843">
    <property type="entry name" value="ER"/>
</dbReference>
<gene>
    <name evidence="4" type="ORF">A5726_29785</name>
</gene>
<feature type="domain" description="Enoyl reductase (ER)" evidence="3">
    <location>
        <begin position="10"/>
        <end position="323"/>
    </location>
</feature>
<dbReference type="Gene3D" id="3.40.50.720">
    <property type="entry name" value="NAD(P)-binding Rossmann-like Domain"/>
    <property type="match status" value="1"/>
</dbReference>
<dbReference type="InterPro" id="IPR011032">
    <property type="entry name" value="GroES-like_sf"/>
</dbReference>
<dbReference type="AlphaFoldDB" id="A0A1A0PI71"/>
<proteinExistence type="predicted"/>
<dbReference type="RefSeq" id="WP_064894106.1">
    <property type="nucleotide sequence ID" value="NZ_JBEUKP010000004.1"/>
</dbReference>
<dbReference type="EMBL" id="LZHX01000004">
    <property type="protein sequence ID" value="OBF29797.1"/>
    <property type="molecule type" value="Genomic_DNA"/>
</dbReference>
<keyword evidence="2" id="KW-0560">Oxidoreductase</keyword>
<dbReference type="InterPro" id="IPR036291">
    <property type="entry name" value="NAD(P)-bd_dom_sf"/>
</dbReference>
<dbReference type="Gene3D" id="3.90.180.10">
    <property type="entry name" value="Medium-chain alcohol dehydrogenases, catalytic domain"/>
    <property type="match status" value="1"/>
</dbReference>
<evidence type="ECO:0000259" key="3">
    <source>
        <dbReference type="SMART" id="SM00829"/>
    </source>
</evidence>
<accession>A0A1A0PI71</accession>
<dbReference type="GO" id="GO:0016651">
    <property type="term" value="F:oxidoreductase activity, acting on NAD(P)H"/>
    <property type="evidence" value="ECO:0007669"/>
    <property type="project" value="TreeGrafter"/>
</dbReference>
<keyword evidence="1" id="KW-0521">NADP</keyword>
<dbReference type="SUPFAM" id="SSF51735">
    <property type="entry name" value="NAD(P)-binding Rossmann-fold domains"/>
    <property type="match status" value="1"/>
</dbReference>
<evidence type="ECO:0000313" key="4">
    <source>
        <dbReference type="EMBL" id="OBF29797.1"/>
    </source>
</evidence>
<protein>
    <submittedName>
        <fullName evidence="4">NAD(P)H-quinone oxidoreductase</fullName>
    </submittedName>
</protein>
<dbReference type="Proteomes" id="UP000093779">
    <property type="component" value="Unassembled WGS sequence"/>
</dbReference>
<name>A0A1A0PI71_9MYCO</name>
<dbReference type="SUPFAM" id="SSF50129">
    <property type="entry name" value="GroES-like"/>
    <property type="match status" value="1"/>
</dbReference>
<evidence type="ECO:0000256" key="1">
    <source>
        <dbReference type="ARBA" id="ARBA00022857"/>
    </source>
</evidence>
<dbReference type="PANTHER" id="PTHR48106:SF8">
    <property type="entry name" value="OS02G0805600 PROTEIN"/>
    <property type="match status" value="1"/>
</dbReference>
<dbReference type="NCBIfam" id="TIGR02824">
    <property type="entry name" value="quinone_pig3"/>
    <property type="match status" value="1"/>
</dbReference>
<dbReference type="SMART" id="SM00829">
    <property type="entry name" value="PKS_ER"/>
    <property type="match status" value="1"/>
</dbReference>
<comment type="caution">
    <text evidence="4">The sequence shown here is derived from an EMBL/GenBank/DDBJ whole genome shotgun (WGS) entry which is preliminary data.</text>
</comment>
<dbReference type="PANTHER" id="PTHR48106">
    <property type="entry name" value="QUINONE OXIDOREDUCTASE PIG3-RELATED"/>
    <property type="match status" value="1"/>
</dbReference>
<dbReference type="InterPro" id="IPR013154">
    <property type="entry name" value="ADH-like_N"/>
</dbReference>
<organism evidence="4 5">
    <name type="scientific">Mycolicibacterium conceptionense</name>
    <dbReference type="NCBI Taxonomy" id="451644"/>
    <lineage>
        <taxon>Bacteria</taxon>
        <taxon>Bacillati</taxon>
        <taxon>Actinomycetota</taxon>
        <taxon>Actinomycetes</taxon>
        <taxon>Mycobacteriales</taxon>
        <taxon>Mycobacteriaceae</taxon>
        <taxon>Mycolicibacterium</taxon>
    </lineage>
</organism>
<evidence type="ECO:0000313" key="5">
    <source>
        <dbReference type="Proteomes" id="UP000093779"/>
    </source>
</evidence>
<sequence length="325" mass="33039">MHAIAASTEGRLTWENVADLGVANDEVLIRVHAAGVNRADLLQAAGKYPPPPGASEVIGLEVSGTVAALGADVTDWSVGQPVCALLAGGGYAEYVAAPAAQVLPLPDGVALNEAAGLPEVACTVWSNLVMTAGLTAGQVVLLQGGASGIGTHATQVARALGARVAVTAGSADKLALCRELGADITINYRDDDFVERLRAETDGAGADVILDIMGAAYLDRNVDALATGGRLVIIGMQGGIKAELNIAKLLGKRAGVIATSLRPRPVDGPGGKGEIVRAVIDNVWPMIADGRVRPIIGAELPIAEAQRAHELLAAGEVSGKIVLTV</sequence>
<dbReference type="InterPro" id="IPR013149">
    <property type="entry name" value="ADH-like_C"/>
</dbReference>